<feature type="transmembrane region" description="Helical" evidence="1">
    <location>
        <begin position="71"/>
        <end position="92"/>
    </location>
</feature>
<keyword evidence="1" id="KW-0472">Membrane</keyword>
<gene>
    <name evidence="2" type="ORF">S06H3_42926</name>
</gene>
<sequence>DGRPIFGAGKTVQGFLAGLVAGTFVGLLQGIAAGTLSRYLALGFLLALGALLGDLLGSFIKRRLGIKRGGLAPGLDQLSFVVVALLAASPLALPSWEIVLTIIIITLPIHLATNFGGYKLGLKSKPY</sequence>
<dbReference type="PANTHER" id="PTHR39650">
    <property type="entry name" value="CDP-ARCHAEOL SYNTHASE"/>
    <property type="match status" value="1"/>
</dbReference>
<feature type="transmembrane region" description="Helical" evidence="1">
    <location>
        <begin position="39"/>
        <end position="59"/>
    </location>
</feature>
<name>X1PTZ5_9ZZZZ</name>
<feature type="non-terminal residue" evidence="2">
    <location>
        <position position="1"/>
    </location>
</feature>
<proteinExistence type="predicted"/>
<comment type="caution">
    <text evidence="2">The sequence shown here is derived from an EMBL/GenBank/DDBJ whole genome shotgun (WGS) entry which is preliminary data.</text>
</comment>
<dbReference type="EMBL" id="BARV01026581">
    <property type="protein sequence ID" value="GAI42570.1"/>
    <property type="molecule type" value="Genomic_DNA"/>
</dbReference>
<dbReference type="AlphaFoldDB" id="X1PTZ5"/>
<dbReference type="PANTHER" id="PTHR39650:SF1">
    <property type="entry name" value="CDP-ARCHAEOL SYNTHASE"/>
    <property type="match status" value="1"/>
</dbReference>
<reference evidence="2" key="1">
    <citation type="journal article" date="2014" name="Front. Microbiol.">
        <title>High frequency of phylogenetically diverse reductive dehalogenase-homologous genes in deep subseafloor sedimentary metagenomes.</title>
        <authorList>
            <person name="Kawai M."/>
            <person name="Futagami T."/>
            <person name="Toyoda A."/>
            <person name="Takaki Y."/>
            <person name="Nishi S."/>
            <person name="Hori S."/>
            <person name="Arai W."/>
            <person name="Tsubouchi T."/>
            <person name="Morono Y."/>
            <person name="Uchiyama I."/>
            <person name="Ito T."/>
            <person name="Fujiyama A."/>
            <person name="Inagaki F."/>
            <person name="Takami H."/>
        </authorList>
    </citation>
    <scope>NUCLEOTIDE SEQUENCE</scope>
    <source>
        <strain evidence="2">Expedition CK06-06</strain>
    </source>
</reference>
<keyword evidence="1" id="KW-0812">Transmembrane</keyword>
<keyword evidence="1" id="KW-1133">Transmembrane helix</keyword>
<protein>
    <recommendedName>
        <fullName evidence="3">CDP-2,3-bis-(O-geranylgeranyl)-sn-glycerol synthase</fullName>
    </recommendedName>
</protein>
<evidence type="ECO:0008006" key="3">
    <source>
        <dbReference type="Google" id="ProtNLM"/>
    </source>
</evidence>
<dbReference type="Pfam" id="PF01864">
    <property type="entry name" value="CarS-like"/>
    <property type="match status" value="1"/>
</dbReference>
<dbReference type="InterPro" id="IPR032690">
    <property type="entry name" value="CarS"/>
</dbReference>
<organism evidence="2">
    <name type="scientific">marine sediment metagenome</name>
    <dbReference type="NCBI Taxonomy" id="412755"/>
    <lineage>
        <taxon>unclassified sequences</taxon>
        <taxon>metagenomes</taxon>
        <taxon>ecological metagenomes</taxon>
    </lineage>
</organism>
<accession>X1PTZ5</accession>
<feature type="transmembrane region" description="Helical" evidence="1">
    <location>
        <begin position="98"/>
        <end position="118"/>
    </location>
</feature>
<evidence type="ECO:0000313" key="2">
    <source>
        <dbReference type="EMBL" id="GAI42570.1"/>
    </source>
</evidence>
<feature type="transmembrane region" description="Helical" evidence="1">
    <location>
        <begin position="12"/>
        <end position="33"/>
    </location>
</feature>
<evidence type="ECO:0000256" key="1">
    <source>
        <dbReference type="SAM" id="Phobius"/>
    </source>
</evidence>